<keyword evidence="1" id="KW-0812">Transmembrane</keyword>
<keyword evidence="1" id="KW-0472">Membrane</keyword>
<dbReference type="EMBL" id="CP000678">
    <property type="protein sequence ID" value="ABQ86664.1"/>
    <property type="molecule type" value="Genomic_DNA"/>
</dbReference>
<evidence type="ECO:0000313" key="3">
    <source>
        <dbReference type="Proteomes" id="UP000001992"/>
    </source>
</evidence>
<dbReference type="AlphaFoldDB" id="A5UKD6"/>
<keyword evidence="1" id="KW-1133">Transmembrane helix</keyword>
<dbReference type="BioCyc" id="MSMI420247:GHWZ-465-MONOMER"/>
<dbReference type="Proteomes" id="UP000001992">
    <property type="component" value="Chromosome"/>
</dbReference>
<dbReference type="KEGG" id="msi:Msm_0459"/>
<keyword evidence="3" id="KW-1185">Reference proteome</keyword>
<dbReference type="EnsemblBacteria" id="ABQ86664">
    <property type="protein sequence ID" value="ABQ86664"/>
    <property type="gene ID" value="Msm_0459"/>
</dbReference>
<reference evidence="2 3" key="1">
    <citation type="journal article" date="2007" name="Proc. Natl. Acad. Sci. U.S.A.">
        <title>Genomic and metabolic adaptations of Methanobrevibacter smithii to the human gut.</title>
        <authorList>
            <person name="Samuel B.S."/>
            <person name="Hansen E.E."/>
            <person name="Manchester J.K."/>
            <person name="Coutinho P.M."/>
            <person name="Henrissat B."/>
            <person name="Fulton R."/>
            <person name="Latreille P."/>
            <person name="Kim K."/>
            <person name="Wilson R.K."/>
            <person name="Gordon J.I."/>
        </authorList>
    </citation>
    <scope>NUCLEOTIDE SEQUENCE [LARGE SCALE GENOMIC DNA]</scope>
    <source>
        <strain evidence="3">ATCC 35061 / DSM 861 / OCM 144 / PS</strain>
    </source>
</reference>
<evidence type="ECO:0000313" key="2">
    <source>
        <dbReference type="EMBL" id="ABQ86664.1"/>
    </source>
</evidence>
<dbReference type="HOGENOM" id="CLU_2712890_0_0_2"/>
<gene>
    <name evidence="2" type="ordered locus">Msm_0459</name>
</gene>
<evidence type="ECO:0000256" key="1">
    <source>
        <dbReference type="SAM" id="Phobius"/>
    </source>
</evidence>
<sequence>MFSIKISSISSSVNLTSSIILFNNFTAFLFFVLIHLNFRSAIAISGAVEEFVIVVVDFPFIDNDPVALILNL</sequence>
<feature type="transmembrane region" description="Helical" evidence="1">
    <location>
        <begin position="20"/>
        <end position="38"/>
    </location>
</feature>
<protein>
    <submittedName>
        <fullName evidence="2">Uncharacterized protein</fullName>
    </submittedName>
</protein>
<organism evidence="2 3">
    <name type="scientific">Methanobrevibacter smithii (strain ATCC 35061 / DSM 861 / OCM 144 / PS)</name>
    <dbReference type="NCBI Taxonomy" id="420247"/>
    <lineage>
        <taxon>Archaea</taxon>
        <taxon>Methanobacteriati</taxon>
        <taxon>Methanobacteriota</taxon>
        <taxon>Methanomada group</taxon>
        <taxon>Methanobacteria</taxon>
        <taxon>Methanobacteriales</taxon>
        <taxon>Methanobacteriaceae</taxon>
        <taxon>Methanobrevibacter</taxon>
    </lineage>
</organism>
<dbReference type="RefSeq" id="WP_011953900.1">
    <property type="nucleotide sequence ID" value="NC_009515.1"/>
</dbReference>
<proteinExistence type="predicted"/>
<dbReference type="GeneID" id="78817086"/>
<name>A5UKD6_METS3</name>
<accession>A5UKD6</accession>